<dbReference type="RefSeq" id="WP_344819620.1">
    <property type="nucleotide sequence ID" value="NZ_BAABCP010000001.1"/>
</dbReference>
<reference evidence="3" key="1">
    <citation type="journal article" date="2019" name="Int. J. Syst. Evol. Microbiol.">
        <title>The Global Catalogue of Microorganisms (GCM) 10K type strain sequencing project: providing services to taxonomists for standard genome sequencing and annotation.</title>
        <authorList>
            <consortium name="The Broad Institute Genomics Platform"/>
            <consortium name="The Broad Institute Genome Sequencing Center for Infectious Disease"/>
            <person name="Wu L."/>
            <person name="Ma J."/>
        </authorList>
    </citation>
    <scope>NUCLEOTIDE SEQUENCE [LARGE SCALE GENOMIC DNA]</scope>
    <source>
        <strain evidence="3">JCM 17024</strain>
    </source>
</reference>
<dbReference type="InterPro" id="IPR050585">
    <property type="entry name" value="Xaa-Pro_dipeptidyl-ppase/CocE"/>
</dbReference>
<organism evidence="2 3">
    <name type="scientific">Microbacterium soli</name>
    <dbReference type="NCBI Taxonomy" id="446075"/>
    <lineage>
        <taxon>Bacteria</taxon>
        <taxon>Bacillati</taxon>
        <taxon>Actinomycetota</taxon>
        <taxon>Actinomycetes</taxon>
        <taxon>Micrococcales</taxon>
        <taxon>Microbacteriaceae</taxon>
        <taxon>Microbacterium</taxon>
    </lineage>
</organism>
<dbReference type="PANTHER" id="PTHR43056:SF5">
    <property type="entry name" value="PEPTIDASE S9 PROLYL OLIGOPEPTIDASE CATALYTIC DOMAIN-CONTAINING PROTEIN"/>
    <property type="match status" value="1"/>
</dbReference>
<dbReference type="SUPFAM" id="SSF69304">
    <property type="entry name" value="Tricorn protease N-terminal domain"/>
    <property type="match status" value="1"/>
</dbReference>
<sequence>MTMPYGSWPSPFSPADVSASAPRIDGARFVGDEIWWGESVPAEGGRIAVRSSSGATVLPAPWSARSRVHEYGGGAWTADAEGTLYFVHGDDQRVHRMRRGGVPEPITAAGAQYGGLSLQRGRLLAVREDLRPDPHLRAIVEIPTDGSAARDESAVRVHVQGSAFFAHPALSPDGTRLAFVEWTGRSMPWDHALLNVVEVGGDVFAETGARAALQPEWISDDELLHLDDPSGRWNLQRLRLDGLAVRGRETVASADADTGGGLWVLGDRWYGVLADGRIVAVRTNGTDELWLIDPATGAERRLEVAATGELCVDDVSGVRVLVSGSGADVDRGLWCVDVDAGEATAIRGGDRVDTDWIPVARPVTFRGAHGPVHAFDYRPTHPQAQAPDGELPPYVVLVHGGPTSHVSGAASLAAAFWTSRGIGVLDVNYGGSTGYGRAYRERLNGQWGIVDVDDVIAAARGLAEAGLADPDRIAIRGGSAGGWTVLSALVRGGTFAAGISRYGVSDLRMLAADTHDFEKFYLDGLVGPLPEAEDVYIARSPLTHTDCIDVPVLLLQGAEDRVVPPSQSEAIRDALAARGVPHEYVLYPGEGHGFRRAETIISSLTTELEFLARTFGFTPA</sequence>
<evidence type="ECO:0000313" key="2">
    <source>
        <dbReference type="EMBL" id="GAA3943663.1"/>
    </source>
</evidence>
<gene>
    <name evidence="2" type="ORF">GCM10022383_21940</name>
</gene>
<dbReference type="Proteomes" id="UP001501591">
    <property type="component" value="Unassembled WGS sequence"/>
</dbReference>
<dbReference type="PANTHER" id="PTHR43056">
    <property type="entry name" value="PEPTIDASE S9 PROLYL OLIGOPEPTIDASE"/>
    <property type="match status" value="1"/>
</dbReference>
<protein>
    <submittedName>
        <fullName evidence="2">Prolyl oligopeptidase family serine peptidase</fullName>
    </submittedName>
</protein>
<evidence type="ECO:0000313" key="3">
    <source>
        <dbReference type="Proteomes" id="UP001501591"/>
    </source>
</evidence>
<dbReference type="InterPro" id="IPR001375">
    <property type="entry name" value="Peptidase_S9_cat"/>
</dbReference>
<comment type="caution">
    <text evidence="2">The sequence shown here is derived from an EMBL/GenBank/DDBJ whole genome shotgun (WGS) entry which is preliminary data.</text>
</comment>
<name>A0ABP7NDH1_9MICO</name>
<keyword evidence="3" id="KW-1185">Reference proteome</keyword>
<accession>A0ABP7NDH1</accession>
<dbReference type="SUPFAM" id="SSF53474">
    <property type="entry name" value="alpha/beta-Hydrolases"/>
    <property type="match status" value="1"/>
</dbReference>
<dbReference type="Gene3D" id="3.40.50.1820">
    <property type="entry name" value="alpha/beta hydrolase"/>
    <property type="match status" value="1"/>
</dbReference>
<dbReference type="Pfam" id="PF00326">
    <property type="entry name" value="Peptidase_S9"/>
    <property type="match status" value="1"/>
</dbReference>
<evidence type="ECO:0000259" key="1">
    <source>
        <dbReference type="Pfam" id="PF00326"/>
    </source>
</evidence>
<dbReference type="EMBL" id="BAABCP010000001">
    <property type="protein sequence ID" value="GAA3943663.1"/>
    <property type="molecule type" value="Genomic_DNA"/>
</dbReference>
<feature type="domain" description="Peptidase S9 prolyl oligopeptidase catalytic" evidence="1">
    <location>
        <begin position="413"/>
        <end position="616"/>
    </location>
</feature>
<proteinExistence type="predicted"/>
<dbReference type="InterPro" id="IPR029058">
    <property type="entry name" value="AB_hydrolase_fold"/>
</dbReference>